<accession>A0A2S7USD8</accession>
<sequence length="239" mass="24851">MKNFKSKYIPALAIMSSLILAGCDSDNDKDEEVIAPEVVTPVNVSYEVTITNLTNAQPLSPVAVILHDTGSLWTIGESASTALETMAEGGDNSELLALEIVNASVSGSAPLGSGATETLTVTIEEQTDSMLSLATMLVNTNDGFTGLSNIDLSGLSVGDTWSTYTSVYDAGTEGNSEAQGTIPGPADGGTGFEAERDDVDFVGMHSGVVSMDDGLATSVLTQAHKFDNPATYVVITRME</sequence>
<dbReference type="Proteomes" id="UP000239007">
    <property type="component" value="Unassembled WGS sequence"/>
</dbReference>
<dbReference type="OrthoDB" id="5188840at2"/>
<evidence type="ECO:0000313" key="3">
    <source>
        <dbReference type="Proteomes" id="UP000239007"/>
    </source>
</evidence>
<dbReference type="PROSITE" id="PS51257">
    <property type="entry name" value="PROKAR_LIPOPROTEIN"/>
    <property type="match status" value="1"/>
</dbReference>
<gene>
    <name evidence="2" type="ORF">BTO11_02700</name>
</gene>
<dbReference type="RefSeq" id="WP_105051132.1">
    <property type="nucleotide sequence ID" value="NZ_BMYG01000004.1"/>
</dbReference>
<name>A0A2S7USD8_9GAMM</name>
<protein>
    <submittedName>
        <fullName evidence="2">Uncharacterized protein</fullName>
    </submittedName>
</protein>
<comment type="caution">
    <text evidence="2">The sequence shown here is derived from an EMBL/GenBank/DDBJ whole genome shotgun (WGS) entry which is preliminary data.</text>
</comment>
<organism evidence="2 3">
    <name type="scientific">Psychrosphaera saromensis</name>
    <dbReference type="NCBI Taxonomy" id="716813"/>
    <lineage>
        <taxon>Bacteria</taxon>
        <taxon>Pseudomonadati</taxon>
        <taxon>Pseudomonadota</taxon>
        <taxon>Gammaproteobacteria</taxon>
        <taxon>Alteromonadales</taxon>
        <taxon>Pseudoalteromonadaceae</taxon>
        <taxon>Psychrosphaera</taxon>
    </lineage>
</organism>
<feature type="signal peptide" evidence="1">
    <location>
        <begin position="1"/>
        <end position="21"/>
    </location>
</feature>
<dbReference type="EMBL" id="MSCH01000003">
    <property type="protein sequence ID" value="PQJ52665.1"/>
    <property type="molecule type" value="Genomic_DNA"/>
</dbReference>
<dbReference type="NCBIfam" id="NF038123">
    <property type="entry name" value="NF038123_dom"/>
    <property type="match status" value="1"/>
</dbReference>
<dbReference type="InterPro" id="IPR009465">
    <property type="entry name" value="Spondin_N"/>
</dbReference>
<dbReference type="Gene3D" id="2.60.40.2130">
    <property type="entry name" value="F-spondin domain"/>
    <property type="match status" value="1"/>
</dbReference>
<evidence type="ECO:0000313" key="2">
    <source>
        <dbReference type="EMBL" id="PQJ52665.1"/>
    </source>
</evidence>
<dbReference type="InterPro" id="IPR038678">
    <property type="entry name" value="Spondin_N_sf"/>
</dbReference>
<keyword evidence="1" id="KW-0732">Signal</keyword>
<reference evidence="2 3" key="1">
    <citation type="submission" date="2016-12" db="EMBL/GenBank/DDBJ databases">
        <title>Diversity of luminous bacteria.</title>
        <authorList>
            <person name="Yoshizawa S."/>
            <person name="Kogure K."/>
        </authorList>
    </citation>
    <scope>NUCLEOTIDE SEQUENCE [LARGE SCALE GENOMIC DNA]</scope>
    <source>
        <strain evidence="2 3">SA4-48</strain>
    </source>
</reference>
<keyword evidence="3" id="KW-1185">Reference proteome</keyword>
<evidence type="ECO:0000256" key="1">
    <source>
        <dbReference type="SAM" id="SignalP"/>
    </source>
</evidence>
<proteinExistence type="predicted"/>
<dbReference type="AlphaFoldDB" id="A0A2S7USD8"/>
<feature type="chain" id="PRO_5015529906" evidence="1">
    <location>
        <begin position="22"/>
        <end position="239"/>
    </location>
</feature>